<evidence type="ECO:0000313" key="2">
    <source>
        <dbReference type="EMBL" id="TEB25578.1"/>
    </source>
</evidence>
<dbReference type="Proteomes" id="UP000298030">
    <property type="component" value="Unassembled WGS sequence"/>
</dbReference>
<protein>
    <submittedName>
        <fullName evidence="2">Uncharacterized protein</fullName>
    </submittedName>
</protein>
<reference evidence="2 3" key="1">
    <citation type="journal article" date="2019" name="Nat. Ecol. Evol.">
        <title>Megaphylogeny resolves global patterns of mushroom evolution.</title>
        <authorList>
            <person name="Varga T."/>
            <person name="Krizsan K."/>
            <person name="Foldi C."/>
            <person name="Dima B."/>
            <person name="Sanchez-Garcia M."/>
            <person name="Sanchez-Ramirez S."/>
            <person name="Szollosi G.J."/>
            <person name="Szarkandi J.G."/>
            <person name="Papp V."/>
            <person name="Albert L."/>
            <person name="Andreopoulos W."/>
            <person name="Angelini C."/>
            <person name="Antonin V."/>
            <person name="Barry K.W."/>
            <person name="Bougher N.L."/>
            <person name="Buchanan P."/>
            <person name="Buyck B."/>
            <person name="Bense V."/>
            <person name="Catcheside P."/>
            <person name="Chovatia M."/>
            <person name="Cooper J."/>
            <person name="Damon W."/>
            <person name="Desjardin D."/>
            <person name="Finy P."/>
            <person name="Geml J."/>
            <person name="Haridas S."/>
            <person name="Hughes K."/>
            <person name="Justo A."/>
            <person name="Karasinski D."/>
            <person name="Kautmanova I."/>
            <person name="Kiss B."/>
            <person name="Kocsube S."/>
            <person name="Kotiranta H."/>
            <person name="LaButti K.M."/>
            <person name="Lechner B.E."/>
            <person name="Liimatainen K."/>
            <person name="Lipzen A."/>
            <person name="Lukacs Z."/>
            <person name="Mihaltcheva S."/>
            <person name="Morgado L.N."/>
            <person name="Niskanen T."/>
            <person name="Noordeloos M.E."/>
            <person name="Ohm R.A."/>
            <person name="Ortiz-Santana B."/>
            <person name="Ovrebo C."/>
            <person name="Racz N."/>
            <person name="Riley R."/>
            <person name="Savchenko A."/>
            <person name="Shiryaev A."/>
            <person name="Soop K."/>
            <person name="Spirin V."/>
            <person name="Szebenyi C."/>
            <person name="Tomsovsky M."/>
            <person name="Tulloss R.E."/>
            <person name="Uehling J."/>
            <person name="Grigoriev I.V."/>
            <person name="Vagvolgyi C."/>
            <person name="Papp T."/>
            <person name="Martin F.M."/>
            <person name="Miettinen O."/>
            <person name="Hibbett D.S."/>
            <person name="Nagy L.G."/>
        </authorList>
    </citation>
    <scope>NUCLEOTIDE SEQUENCE [LARGE SCALE GENOMIC DNA]</scope>
    <source>
        <strain evidence="2 3">FP101781</strain>
    </source>
</reference>
<feature type="compositionally biased region" description="Polar residues" evidence="1">
    <location>
        <begin position="1"/>
        <end position="13"/>
    </location>
</feature>
<feature type="region of interest" description="Disordered" evidence="1">
    <location>
        <begin position="157"/>
        <end position="229"/>
    </location>
</feature>
<evidence type="ECO:0000256" key="1">
    <source>
        <dbReference type="SAM" id="MobiDB-lite"/>
    </source>
</evidence>
<accession>A0A4Y7SVD1</accession>
<comment type="caution">
    <text evidence="2">The sequence shown here is derived from an EMBL/GenBank/DDBJ whole genome shotgun (WGS) entry which is preliminary data.</text>
</comment>
<feature type="compositionally biased region" description="Polar residues" evidence="1">
    <location>
        <begin position="158"/>
        <end position="170"/>
    </location>
</feature>
<feature type="region of interest" description="Disordered" evidence="1">
    <location>
        <begin position="245"/>
        <end position="264"/>
    </location>
</feature>
<feature type="region of interest" description="Disordered" evidence="1">
    <location>
        <begin position="63"/>
        <end position="114"/>
    </location>
</feature>
<name>A0A4Y7SVD1_COPMI</name>
<proteinExistence type="predicted"/>
<feature type="compositionally biased region" description="Low complexity" evidence="1">
    <location>
        <begin position="189"/>
        <end position="205"/>
    </location>
</feature>
<feature type="region of interest" description="Disordered" evidence="1">
    <location>
        <begin position="1"/>
        <end position="31"/>
    </location>
</feature>
<feature type="compositionally biased region" description="Pro residues" evidence="1">
    <location>
        <begin position="249"/>
        <end position="259"/>
    </location>
</feature>
<feature type="compositionally biased region" description="Pro residues" evidence="1">
    <location>
        <begin position="206"/>
        <end position="218"/>
    </location>
</feature>
<organism evidence="2 3">
    <name type="scientific">Coprinellus micaceus</name>
    <name type="common">Glistening ink-cap mushroom</name>
    <name type="synonym">Coprinus micaceus</name>
    <dbReference type="NCBI Taxonomy" id="71717"/>
    <lineage>
        <taxon>Eukaryota</taxon>
        <taxon>Fungi</taxon>
        <taxon>Dikarya</taxon>
        <taxon>Basidiomycota</taxon>
        <taxon>Agaricomycotina</taxon>
        <taxon>Agaricomycetes</taxon>
        <taxon>Agaricomycetidae</taxon>
        <taxon>Agaricales</taxon>
        <taxon>Agaricineae</taxon>
        <taxon>Psathyrellaceae</taxon>
        <taxon>Coprinellus</taxon>
    </lineage>
</organism>
<evidence type="ECO:0000313" key="3">
    <source>
        <dbReference type="Proteomes" id="UP000298030"/>
    </source>
</evidence>
<dbReference type="EMBL" id="QPFP01000055">
    <property type="protein sequence ID" value="TEB25578.1"/>
    <property type="molecule type" value="Genomic_DNA"/>
</dbReference>
<feature type="compositionally biased region" description="Polar residues" evidence="1">
    <location>
        <begin position="747"/>
        <end position="787"/>
    </location>
</feature>
<sequence>MNYGDNNSFSQIPFYNPFSDPGSGIQPPLQPPPSPFLIKAIHHLASSTLLHWSTYLHPLTTIKHPTGMPIQERRRRERSVEAPSEGPAPRKATASDDGYPTATAGAPSVWAAGPVSSTSASSSSLFGALGSASASVHAGALGDFTSSAHSSAYAHPTVLNQGPTASANTHVHNHPPYVSAHSSSFTHGPAPTLSSTHASASTHAPAPCPAPAPAPVSAPPRRSAQVSSSGIKLCPGVLLRQHIFTCKPHPTPSSPPPSDPTTTINARHETTLKDIMRRVDSSTHLPQETDAMEVRSAKLHQSMSLGDPNTRTTNSVVVLDDLLRVWFAPDFCEALTKNSSDPHRWHNEANIHDESFSGIVRALMKALRDPTSPCGKLFLAIKMEIFTNGSTQYLFEVHQSVFSLYNVAAWDAGKTLCACDAQDNALLVFTLTTLSAKLQRETKALIHAVCGATTANRLHAVFSIGRGRDIAEVVPFVVVEVFNDTIKQVVLDRITGSVIKGLQLQFITRSRLRLFDGNIISDFAKIQNLGKGLDFFEACCMYRRTLTTGCGLNAILDKPACRELMSQIAQGTQYIAAMPHASLEQANIVLKDLAAAATKGLLSLPSNSVVDKFNQRQSNSAQKGALHYLTVIYWVCADARRVPTPQMEGVFGNWLGVAIANHHVALLAWLVSHGKEDAEVKAALQAGTWTHKLLIAVHQLVQESVRPAALENLLTQIEASGPLNKILSDLSRSLEVEGFQPDVSVTPISSFQNAEPTASTSSREGQDMPSSIRGSTSAAQTITSSPGGVNEGWLAQATRLREANNPLTLQNSDDIRDIMGSVPAMIVPRCHTHLRGYRMTSIDEPRATHGILQHLGHASWPALSRAQLAPALRLRAGQLGRELGWAGPPGSQLR</sequence>
<feature type="region of interest" description="Disordered" evidence="1">
    <location>
        <begin position="747"/>
        <end position="790"/>
    </location>
</feature>
<gene>
    <name evidence="2" type="ORF">FA13DRAFT_1713833</name>
</gene>
<feature type="compositionally biased region" description="Basic and acidic residues" evidence="1">
    <location>
        <begin position="71"/>
        <end position="80"/>
    </location>
</feature>
<keyword evidence="3" id="KW-1185">Reference proteome</keyword>
<dbReference type="AlphaFoldDB" id="A0A4Y7SVD1"/>